<gene>
    <name evidence="1" type="ORF">P7K49_019980</name>
</gene>
<evidence type="ECO:0000313" key="2">
    <source>
        <dbReference type="Proteomes" id="UP001266305"/>
    </source>
</evidence>
<sequence length="53" mass="5640">QCSNGTVQCDELATPSAGKISKDVFLKEVAPLIPPPLLADVINHSQPSFPMCM</sequence>
<keyword evidence="2" id="KW-1185">Reference proteome</keyword>
<dbReference type="Proteomes" id="UP001266305">
    <property type="component" value="Unassembled WGS sequence"/>
</dbReference>
<evidence type="ECO:0000313" key="1">
    <source>
        <dbReference type="EMBL" id="KAK2102313.1"/>
    </source>
</evidence>
<protein>
    <submittedName>
        <fullName evidence="1">Uncharacterized protein</fullName>
    </submittedName>
</protein>
<comment type="caution">
    <text evidence="1">The sequence shown here is derived from an EMBL/GenBank/DDBJ whole genome shotgun (WGS) entry which is preliminary data.</text>
</comment>
<organism evidence="1 2">
    <name type="scientific">Saguinus oedipus</name>
    <name type="common">Cotton-top tamarin</name>
    <name type="synonym">Oedipomidas oedipus</name>
    <dbReference type="NCBI Taxonomy" id="9490"/>
    <lineage>
        <taxon>Eukaryota</taxon>
        <taxon>Metazoa</taxon>
        <taxon>Chordata</taxon>
        <taxon>Craniata</taxon>
        <taxon>Vertebrata</taxon>
        <taxon>Euteleostomi</taxon>
        <taxon>Mammalia</taxon>
        <taxon>Eutheria</taxon>
        <taxon>Euarchontoglires</taxon>
        <taxon>Primates</taxon>
        <taxon>Haplorrhini</taxon>
        <taxon>Platyrrhini</taxon>
        <taxon>Cebidae</taxon>
        <taxon>Callitrichinae</taxon>
        <taxon>Saguinus</taxon>
    </lineage>
</organism>
<feature type="non-terminal residue" evidence="1">
    <location>
        <position position="1"/>
    </location>
</feature>
<feature type="non-terminal residue" evidence="1">
    <location>
        <position position="53"/>
    </location>
</feature>
<reference evidence="1 2" key="1">
    <citation type="submission" date="2023-05" db="EMBL/GenBank/DDBJ databases">
        <title>B98-5 Cell Line De Novo Hybrid Assembly: An Optical Mapping Approach.</title>
        <authorList>
            <person name="Kananen K."/>
            <person name="Auerbach J.A."/>
            <person name="Kautto E."/>
            <person name="Blachly J.S."/>
        </authorList>
    </citation>
    <scope>NUCLEOTIDE SEQUENCE [LARGE SCALE GENOMIC DNA]</scope>
    <source>
        <strain evidence="1">B95-8</strain>
        <tissue evidence="1">Cell line</tissue>
    </source>
</reference>
<dbReference type="EMBL" id="JASSZA010000009">
    <property type="protein sequence ID" value="KAK2102313.1"/>
    <property type="molecule type" value="Genomic_DNA"/>
</dbReference>
<accession>A0ABQ9UZ10</accession>
<name>A0ABQ9UZ10_SAGOE</name>
<proteinExistence type="predicted"/>